<name>A0ABQ4T8Z2_METOR</name>
<evidence type="ECO:0000313" key="2">
    <source>
        <dbReference type="Proteomes" id="UP001055156"/>
    </source>
</evidence>
<gene>
    <name evidence="1" type="ORF">LKMONMHP_3004</name>
</gene>
<reference evidence="1" key="2">
    <citation type="submission" date="2021-08" db="EMBL/GenBank/DDBJ databases">
        <authorList>
            <person name="Tani A."/>
            <person name="Ola A."/>
            <person name="Ogura Y."/>
            <person name="Katsura K."/>
            <person name="Hayashi T."/>
        </authorList>
    </citation>
    <scope>NUCLEOTIDE SEQUENCE</scope>
    <source>
        <strain evidence="1">NBRC 15689</strain>
    </source>
</reference>
<dbReference type="EMBL" id="BPQV01000008">
    <property type="protein sequence ID" value="GJE28137.1"/>
    <property type="molecule type" value="Genomic_DNA"/>
</dbReference>
<organism evidence="1 2">
    <name type="scientific">Methylobacterium organophilum</name>
    <dbReference type="NCBI Taxonomy" id="410"/>
    <lineage>
        <taxon>Bacteria</taxon>
        <taxon>Pseudomonadati</taxon>
        <taxon>Pseudomonadota</taxon>
        <taxon>Alphaproteobacteria</taxon>
        <taxon>Hyphomicrobiales</taxon>
        <taxon>Methylobacteriaceae</taxon>
        <taxon>Methylobacterium</taxon>
    </lineage>
</organism>
<sequence>MSREILCRLPVAWPVGCDRRALIDARLAPHTASWEERLSHVLIPGRPAATWLSDRVLEVRAAKVTFWAVLTEKEVTVFWDAPLAIRMIMTPSRREAIIEALKTDMGALPASA</sequence>
<protein>
    <submittedName>
        <fullName evidence="1">Uncharacterized protein</fullName>
    </submittedName>
</protein>
<accession>A0ABQ4T8Z2</accession>
<evidence type="ECO:0000313" key="1">
    <source>
        <dbReference type="EMBL" id="GJE28137.1"/>
    </source>
</evidence>
<proteinExistence type="predicted"/>
<reference evidence="1" key="1">
    <citation type="journal article" date="2021" name="Front. Microbiol.">
        <title>Comprehensive Comparative Genomics and Phenotyping of Methylobacterium Species.</title>
        <authorList>
            <person name="Alessa O."/>
            <person name="Ogura Y."/>
            <person name="Fujitani Y."/>
            <person name="Takami H."/>
            <person name="Hayashi T."/>
            <person name="Sahin N."/>
            <person name="Tani A."/>
        </authorList>
    </citation>
    <scope>NUCLEOTIDE SEQUENCE</scope>
    <source>
        <strain evidence="1">NBRC 15689</strain>
    </source>
</reference>
<keyword evidence="2" id="KW-1185">Reference proteome</keyword>
<dbReference type="Proteomes" id="UP001055156">
    <property type="component" value="Unassembled WGS sequence"/>
</dbReference>
<comment type="caution">
    <text evidence="1">The sequence shown here is derived from an EMBL/GenBank/DDBJ whole genome shotgun (WGS) entry which is preliminary data.</text>
</comment>
<dbReference type="RefSeq" id="WP_238311925.1">
    <property type="nucleotide sequence ID" value="NZ_BPQV01000008.1"/>
</dbReference>